<dbReference type="PANTHER" id="PTHR33223:SF10">
    <property type="entry name" value="AMINOTRANSFERASE-LIKE PLANT MOBILE DOMAIN-CONTAINING PROTEIN"/>
    <property type="match status" value="1"/>
</dbReference>
<evidence type="ECO:0000313" key="2">
    <source>
        <dbReference type="EMBL" id="KAJ9132689.1"/>
    </source>
</evidence>
<dbReference type="Proteomes" id="UP001174677">
    <property type="component" value="Unassembled WGS sequence"/>
</dbReference>
<name>A0ABQ9KC54_HEVBR</name>
<dbReference type="EMBL" id="JARPOI010000019">
    <property type="protein sequence ID" value="KAJ9132689.1"/>
    <property type="molecule type" value="Genomic_DNA"/>
</dbReference>
<keyword evidence="3" id="KW-1185">Reference proteome</keyword>
<evidence type="ECO:0000313" key="3">
    <source>
        <dbReference type="Proteomes" id="UP001174677"/>
    </source>
</evidence>
<accession>A0ABQ9KC54</accession>
<protein>
    <recommendedName>
        <fullName evidence="1">Retrotransposon gag domain-containing protein</fullName>
    </recommendedName>
</protein>
<dbReference type="Pfam" id="PF03732">
    <property type="entry name" value="Retrotrans_gag"/>
    <property type="match status" value="1"/>
</dbReference>
<dbReference type="PANTHER" id="PTHR33223">
    <property type="entry name" value="CCHC-TYPE DOMAIN-CONTAINING PROTEIN"/>
    <property type="match status" value="1"/>
</dbReference>
<proteinExistence type="predicted"/>
<sequence>MQLQNVNDHILCRVFPSNLMGFAKKWYQHICPSLILRFQHLAVEFKQRFITCILPKELSSSLQKIRQNPGESLRSYVDRFNEKANQVKQLNYEIACAKIKNPTRNYY</sequence>
<dbReference type="InterPro" id="IPR005162">
    <property type="entry name" value="Retrotrans_gag_dom"/>
</dbReference>
<evidence type="ECO:0000259" key="1">
    <source>
        <dbReference type="Pfam" id="PF03732"/>
    </source>
</evidence>
<dbReference type="SUPFAM" id="SSF47353">
    <property type="entry name" value="Retrovirus capsid dimerization domain-like"/>
    <property type="match status" value="1"/>
</dbReference>
<reference evidence="2 3" key="1">
    <citation type="journal article" date="2023" name="Plant Biotechnol. J.">
        <title>Chromosome-level wild Hevea brasiliensis genome provides new tools for genomic-assisted breeding and valuable loci to elevate rubber yield.</title>
        <authorList>
            <person name="Cheng H."/>
            <person name="Song X."/>
            <person name="Hu Y."/>
            <person name="Wu T."/>
            <person name="Yang Q."/>
            <person name="An Z."/>
            <person name="Feng S."/>
            <person name="Deng Z."/>
            <person name="Wu W."/>
            <person name="Zeng X."/>
            <person name="Tu M."/>
            <person name="Wang X."/>
            <person name="Huang H."/>
        </authorList>
    </citation>
    <scope>NUCLEOTIDE SEQUENCE [LARGE SCALE GENOMIC DNA]</scope>
    <source>
        <strain evidence="2">MT/VB/25A 57/8</strain>
    </source>
</reference>
<comment type="caution">
    <text evidence="2">The sequence shown here is derived from an EMBL/GenBank/DDBJ whole genome shotgun (WGS) entry which is preliminary data.</text>
</comment>
<feature type="domain" description="Retrotransposon gag" evidence="1">
    <location>
        <begin position="14"/>
        <end position="90"/>
    </location>
</feature>
<organism evidence="2 3">
    <name type="scientific">Hevea brasiliensis</name>
    <name type="common">Para rubber tree</name>
    <name type="synonym">Siphonia brasiliensis</name>
    <dbReference type="NCBI Taxonomy" id="3981"/>
    <lineage>
        <taxon>Eukaryota</taxon>
        <taxon>Viridiplantae</taxon>
        <taxon>Streptophyta</taxon>
        <taxon>Embryophyta</taxon>
        <taxon>Tracheophyta</taxon>
        <taxon>Spermatophyta</taxon>
        <taxon>Magnoliopsida</taxon>
        <taxon>eudicotyledons</taxon>
        <taxon>Gunneridae</taxon>
        <taxon>Pentapetalae</taxon>
        <taxon>rosids</taxon>
        <taxon>fabids</taxon>
        <taxon>Malpighiales</taxon>
        <taxon>Euphorbiaceae</taxon>
        <taxon>Crotonoideae</taxon>
        <taxon>Micrandreae</taxon>
        <taxon>Hevea</taxon>
    </lineage>
</organism>
<gene>
    <name evidence="2" type="ORF">P3X46_033529</name>
</gene>